<name>A0A2N5UM33_9BASI</name>
<dbReference type="OrthoDB" id="10267474at2759"/>
<evidence type="ECO:0000259" key="1">
    <source>
        <dbReference type="Pfam" id="PF03129"/>
    </source>
</evidence>
<organism evidence="2 3">
    <name type="scientific">Puccinia coronata f. sp. avenae</name>
    <dbReference type="NCBI Taxonomy" id="200324"/>
    <lineage>
        <taxon>Eukaryota</taxon>
        <taxon>Fungi</taxon>
        <taxon>Dikarya</taxon>
        <taxon>Basidiomycota</taxon>
        <taxon>Pucciniomycotina</taxon>
        <taxon>Pucciniomycetes</taxon>
        <taxon>Pucciniales</taxon>
        <taxon>Pucciniaceae</taxon>
        <taxon>Puccinia</taxon>
    </lineage>
</organism>
<feature type="domain" description="Anticodon-binding" evidence="1">
    <location>
        <begin position="85"/>
        <end position="171"/>
    </location>
</feature>
<gene>
    <name evidence="2" type="ORF">PCANC_16593</name>
</gene>
<dbReference type="InterPro" id="IPR004154">
    <property type="entry name" value="Anticodon-bd"/>
</dbReference>
<reference evidence="2 3" key="1">
    <citation type="submission" date="2017-11" db="EMBL/GenBank/DDBJ databases">
        <title>De novo assembly and phasing of dikaryotic genomes from two isolates of Puccinia coronata f. sp. avenae, the causal agent of oat crown rust.</title>
        <authorList>
            <person name="Miller M.E."/>
            <person name="Zhang Y."/>
            <person name="Omidvar V."/>
            <person name="Sperschneider J."/>
            <person name="Schwessinger B."/>
            <person name="Raley C."/>
            <person name="Palmer J.M."/>
            <person name="Garnica D."/>
            <person name="Upadhyaya N."/>
            <person name="Rathjen J."/>
            <person name="Taylor J.M."/>
            <person name="Park R.F."/>
            <person name="Dodds P.N."/>
            <person name="Hirsch C.D."/>
            <person name="Kianian S.F."/>
            <person name="Figueroa M."/>
        </authorList>
    </citation>
    <scope>NUCLEOTIDE SEQUENCE [LARGE SCALE GENOMIC DNA]</scope>
    <source>
        <strain evidence="2">12NC29</strain>
    </source>
</reference>
<dbReference type="Pfam" id="PF03129">
    <property type="entry name" value="HGTP_anticodon"/>
    <property type="match status" value="1"/>
</dbReference>
<dbReference type="InterPro" id="IPR050062">
    <property type="entry name" value="Pro-tRNA_synthetase"/>
</dbReference>
<evidence type="ECO:0000313" key="3">
    <source>
        <dbReference type="Proteomes" id="UP000235388"/>
    </source>
</evidence>
<dbReference type="GO" id="GO:0005739">
    <property type="term" value="C:mitochondrion"/>
    <property type="evidence" value="ECO:0007669"/>
    <property type="project" value="TreeGrafter"/>
</dbReference>
<comment type="caution">
    <text evidence="2">The sequence shown here is derived from an EMBL/GenBank/DDBJ whole genome shotgun (WGS) entry which is preliminary data.</text>
</comment>
<dbReference type="EMBL" id="PGCJ01000202">
    <property type="protein sequence ID" value="PLW38819.1"/>
    <property type="molecule type" value="Genomic_DNA"/>
</dbReference>
<sequence length="226" mass="24840">MLSGKTLLGVTARAVPSFNLAKSTCLHGTRPAHRFRREFDMRLHRHDTGGIGISRLVSSIRVCSQVSGRQGGGFRWPISIAPFKVYIIVPEGPDGTQTLPVAKKLIKLLEKENIVLVDDVVVDDRDQRIGWKLADAELVGDPILIILGNHGRPSHSVQVRHLISASHSKISVLPGPSSSSQETAQLDLQPIVSYIIAEIDKLTPRVSYKNTLPLLSFLSYPICEEI</sequence>
<dbReference type="PANTHER" id="PTHR42753:SF2">
    <property type="entry name" value="PROLINE--TRNA LIGASE"/>
    <property type="match status" value="1"/>
</dbReference>
<dbReference type="SUPFAM" id="SSF52954">
    <property type="entry name" value="Class II aaRS ABD-related"/>
    <property type="match status" value="1"/>
</dbReference>
<dbReference type="Proteomes" id="UP000235388">
    <property type="component" value="Unassembled WGS sequence"/>
</dbReference>
<dbReference type="GO" id="GO:0004827">
    <property type="term" value="F:proline-tRNA ligase activity"/>
    <property type="evidence" value="ECO:0007669"/>
    <property type="project" value="TreeGrafter"/>
</dbReference>
<dbReference type="STRING" id="200324.A0A2N5UM33"/>
<dbReference type="AlphaFoldDB" id="A0A2N5UM33"/>
<evidence type="ECO:0000313" key="2">
    <source>
        <dbReference type="EMBL" id="PLW38819.1"/>
    </source>
</evidence>
<keyword evidence="3" id="KW-1185">Reference proteome</keyword>
<protein>
    <recommendedName>
        <fullName evidence="1">Anticodon-binding domain-containing protein</fullName>
    </recommendedName>
</protein>
<dbReference type="Gene3D" id="3.40.50.800">
    <property type="entry name" value="Anticodon-binding domain"/>
    <property type="match status" value="1"/>
</dbReference>
<proteinExistence type="predicted"/>
<dbReference type="GO" id="GO:0006433">
    <property type="term" value="P:prolyl-tRNA aminoacylation"/>
    <property type="evidence" value="ECO:0007669"/>
    <property type="project" value="TreeGrafter"/>
</dbReference>
<dbReference type="PANTHER" id="PTHR42753">
    <property type="entry name" value="MITOCHONDRIAL RIBOSOME PROTEIN L39/PROLYL-TRNA LIGASE FAMILY MEMBER"/>
    <property type="match status" value="1"/>
</dbReference>
<accession>A0A2N5UM33</accession>
<dbReference type="InterPro" id="IPR036621">
    <property type="entry name" value="Anticodon-bd_dom_sf"/>
</dbReference>